<name>A0A4C1UI01_EUMVA</name>
<protein>
    <submittedName>
        <fullName evidence="1">Uncharacterized protein</fullName>
    </submittedName>
</protein>
<sequence length="152" mass="16451">MGSRGEGIRRLGLPVRRVASKISDTPFTSPGTKVETRPVFDVYAELLAVCNRIPLAPEGRASFQTGGIRRLLFHCREQKTHGIHREGFTSPYSQDRLPQSFYFALRGGRVLSPACCYKASLGPPEIAVANAIATSATGSLKSSPRYGARGSL</sequence>
<keyword evidence="2" id="KW-1185">Reference proteome</keyword>
<comment type="caution">
    <text evidence="1">The sequence shown here is derived from an EMBL/GenBank/DDBJ whole genome shotgun (WGS) entry which is preliminary data.</text>
</comment>
<reference evidence="1 2" key="1">
    <citation type="journal article" date="2019" name="Commun. Biol.">
        <title>The bagworm genome reveals a unique fibroin gene that provides high tensile strength.</title>
        <authorList>
            <person name="Kono N."/>
            <person name="Nakamura H."/>
            <person name="Ohtoshi R."/>
            <person name="Tomita M."/>
            <person name="Numata K."/>
            <person name="Arakawa K."/>
        </authorList>
    </citation>
    <scope>NUCLEOTIDE SEQUENCE [LARGE SCALE GENOMIC DNA]</scope>
</reference>
<dbReference type="AlphaFoldDB" id="A0A4C1UI01"/>
<dbReference type="EMBL" id="BGZK01000171">
    <property type="protein sequence ID" value="GBP25727.1"/>
    <property type="molecule type" value="Genomic_DNA"/>
</dbReference>
<evidence type="ECO:0000313" key="1">
    <source>
        <dbReference type="EMBL" id="GBP25727.1"/>
    </source>
</evidence>
<gene>
    <name evidence="1" type="ORF">EVAR_12207_1</name>
</gene>
<proteinExistence type="predicted"/>
<organism evidence="1 2">
    <name type="scientific">Eumeta variegata</name>
    <name type="common">Bagworm moth</name>
    <name type="synonym">Eumeta japonica</name>
    <dbReference type="NCBI Taxonomy" id="151549"/>
    <lineage>
        <taxon>Eukaryota</taxon>
        <taxon>Metazoa</taxon>
        <taxon>Ecdysozoa</taxon>
        <taxon>Arthropoda</taxon>
        <taxon>Hexapoda</taxon>
        <taxon>Insecta</taxon>
        <taxon>Pterygota</taxon>
        <taxon>Neoptera</taxon>
        <taxon>Endopterygota</taxon>
        <taxon>Lepidoptera</taxon>
        <taxon>Glossata</taxon>
        <taxon>Ditrysia</taxon>
        <taxon>Tineoidea</taxon>
        <taxon>Psychidae</taxon>
        <taxon>Oiketicinae</taxon>
        <taxon>Eumeta</taxon>
    </lineage>
</organism>
<accession>A0A4C1UI01</accession>
<dbReference type="Proteomes" id="UP000299102">
    <property type="component" value="Unassembled WGS sequence"/>
</dbReference>
<evidence type="ECO:0000313" key="2">
    <source>
        <dbReference type="Proteomes" id="UP000299102"/>
    </source>
</evidence>